<gene>
    <name evidence="3" type="ORF">SBA5_80020</name>
</gene>
<dbReference type="Gene3D" id="1.50.10.10">
    <property type="match status" value="1"/>
</dbReference>
<dbReference type="Pfam" id="PF09137">
    <property type="entry name" value="Glucodextran_N"/>
    <property type="match status" value="1"/>
</dbReference>
<dbReference type="CDD" id="cd07430">
    <property type="entry name" value="GH15_N"/>
    <property type="match status" value="1"/>
</dbReference>
<keyword evidence="3" id="KW-0378">Hydrolase</keyword>
<dbReference type="InterPro" id="IPR011613">
    <property type="entry name" value="GH15-like"/>
</dbReference>
<dbReference type="EMBL" id="OKRB01000141">
    <property type="protein sequence ID" value="SPE30644.1"/>
    <property type="molecule type" value="Genomic_DNA"/>
</dbReference>
<sequence length="826" mass="92230">MSDQPLYRWLEQEGEAFGAPGLEPRWTSSVKDAVVTAYSGSSRIWFTCSHGILNEVYHPTIDRPQVRDMEFLVTDGETFFHEEKRDLVTTFEYIDPEALGVRYVNRDPDGRYSLTKEMICDPHHGVVLQHVRLEGHADLVPRLKLYALLAPHLDGGGAGNSASALDIAGHKVVMAWKNEWSLMMAASCSFKRVSCGFVGASDGWQDLMENFRMDWQFGSATNGNIAVMGEIDLDCSERRNGRIGSDAPNEGEATVREFTLAIGIGEGHHPAAQKTMGSLAMSFEEQRKRFIVQWQRAANPEWLAMKAQDGGKLMRASHNVLLAHEDKIYSGAFVASASIPWGQVKSDDDLGGYHLVWTRDMVQTATALLACGRAETARRALVYLACTQQPDGGFAQNFWIDGTPYWSGKQLDEVAFPLILAWRLWKAGGLGNLSIFPFVERAAGCLVRQAPITHQERWEENAGYSPSTLAAVIGGLICAAEMARAHESDELGEFLEEFADWIEGHLEDWTVTNNGVLLPEVKRHYMRIRPPECGEAYAHEGCGKETLHLANRPPGTQTEFEAREIIDGGFLELVRYGVRRADDSLIVDSLKVVDAVLKRDLPQGPGWLRYNGDGYGQRPDGGPYQGWGQGRVWPLLTGERAHYELAAGNGVVPLIRTYEKFASCGQLLPEQVWDEEDRPKCSLRKGQPAGSAVPLVWAHAEYLKLLRSAVDGKVFDRIDPVYERYCDAGGRGRRRCNVEIYARHRPIERMDAGKTLRILDDRLFEIVWTDDGWQTKHKTDSRALGSAGFSADVTPAVGHGELEWTMHWPEQDAWLGYNVKVKIDAL</sequence>
<keyword evidence="3" id="KW-0326">Glycosidase</keyword>
<dbReference type="SUPFAM" id="SSF74650">
    <property type="entry name" value="Galactose mutarotase-like"/>
    <property type="match status" value="1"/>
</dbReference>
<name>A0A2N9M568_9BACT</name>
<dbReference type="Gene3D" id="2.70.98.10">
    <property type="match status" value="1"/>
</dbReference>
<dbReference type="InterPro" id="IPR011013">
    <property type="entry name" value="Gal_mutarotase_sf_dom"/>
</dbReference>
<dbReference type="InterPro" id="IPR008928">
    <property type="entry name" value="6-hairpin_glycosidase_sf"/>
</dbReference>
<reference evidence="4" key="1">
    <citation type="submission" date="2018-02" db="EMBL/GenBank/DDBJ databases">
        <authorList>
            <person name="Hausmann B."/>
        </authorList>
    </citation>
    <scope>NUCLEOTIDE SEQUENCE [LARGE SCALE GENOMIC DNA]</scope>
    <source>
        <strain evidence="4">Peat soil MAG SbA5</strain>
    </source>
</reference>
<evidence type="ECO:0000259" key="1">
    <source>
        <dbReference type="Pfam" id="PF00723"/>
    </source>
</evidence>
<evidence type="ECO:0000313" key="4">
    <source>
        <dbReference type="Proteomes" id="UP000239735"/>
    </source>
</evidence>
<dbReference type="GO" id="GO:0030246">
    <property type="term" value="F:carbohydrate binding"/>
    <property type="evidence" value="ECO:0007669"/>
    <property type="project" value="InterPro"/>
</dbReference>
<dbReference type="EC" id="3.2.1.3" evidence="3"/>
<dbReference type="PANTHER" id="PTHR31616">
    <property type="entry name" value="TREHALASE"/>
    <property type="match status" value="1"/>
</dbReference>
<dbReference type="OrthoDB" id="3902805at2"/>
<feature type="domain" description="GH15-like" evidence="1">
    <location>
        <begin position="316"/>
        <end position="705"/>
    </location>
</feature>
<dbReference type="GO" id="GO:0016757">
    <property type="term" value="F:glycosyltransferase activity"/>
    <property type="evidence" value="ECO:0007669"/>
    <property type="project" value="UniProtKB-ARBA"/>
</dbReference>
<dbReference type="GO" id="GO:0005975">
    <property type="term" value="P:carbohydrate metabolic process"/>
    <property type="evidence" value="ECO:0007669"/>
    <property type="project" value="InterPro"/>
</dbReference>
<proteinExistence type="predicted"/>
<dbReference type="InterPro" id="IPR014718">
    <property type="entry name" value="GH-type_carb-bd"/>
</dbReference>
<dbReference type="GO" id="GO:0004339">
    <property type="term" value="F:glucan 1,4-alpha-glucosidase activity"/>
    <property type="evidence" value="ECO:0007669"/>
    <property type="project" value="UniProtKB-EC"/>
</dbReference>
<protein>
    <submittedName>
        <fullName evidence="3">Glucan 1,4-alpha-glucosidase</fullName>
        <ecNumber evidence="3">3.2.1.3</ecNumber>
    </submittedName>
</protein>
<dbReference type="InterPro" id="IPR012341">
    <property type="entry name" value="6hp_glycosidase-like_sf"/>
</dbReference>
<evidence type="ECO:0000259" key="2">
    <source>
        <dbReference type="Pfam" id="PF09137"/>
    </source>
</evidence>
<dbReference type="Proteomes" id="UP000239735">
    <property type="component" value="Unassembled WGS sequence"/>
</dbReference>
<dbReference type="InterPro" id="IPR015220">
    <property type="entry name" value="Glucodextranase_N"/>
</dbReference>
<dbReference type="AlphaFoldDB" id="A0A2N9M568"/>
<dbReference type="Pfam" id="PF00723">
    <property type="entry name" value="Glyco_hydro_15"/>
    <property type="match status" value="1"/>
</dbReference>
<accession>A0A2N9M568</accession>
<evidence type="ECO:0000313" key="3">
    <source>
        <dbReference type="EMBL" id="SPE30644.1"/>
    </source>
</evidence>
<dbReference type="PANTHER" id="PTHR31616:SF0">
    <property type="entry name" value="GLUCAN 1,4-ALPHA-GLUCOSIDASE"/>
    <property type="match status" value="1"/>
</dbReference>
<organism evidence="3 4">
    <name type="scientific">Candidatus Sulfuritelmatomonas gaucii</name>
    <dbReference type="NCBI Taxonomy" id="2043161"/>
    <lineage>
        <taxon>Bacteria</taxon>
        <taxon>Pseudomonadati</taxon>
        <taxon>Acidobacteriota</taxon>
        <taxon>Terriglobia</taxon>
        <taxon>Terriglobales</taxon>
        <taxon>Acidobacteriaceae</taxon>
        <taxon>Candidatus Sulfuritelmatomonas</taxon>
    </lineage>
</organism>
<feature type="domain" description="Glucodextranase N-terminal" evidence="2">
    <location>
        <begin position="16"/>
        <end position="296"/>
    </location>
</feature>
<dbReference type="SUPFAM" id="SSF48208">
    <property type="entry name" value="Six-hairpin glycosidases"/>
    <property type="match status" value="1"/>
</dbReference>